<dbReference type="EMBL" id="ML208292">
    <property type="protein sequence ID" value="TFK71862.1"/>
    <property type="molecule type" value="Genomic_DNA"/>
</dbReference>
<sequence>MGQPQQPVETSYECQLLQAEEREVLKSIFPDDITFSDDLLHIEVPVELANPIQLEVTSELLPLLLAPELEDGSVPSKPEASSSTSCGQPKTDSETHRISVSALPPILLDVKLPPTYPLQSPPEILAIHVTHDWFPNISELQDLLLQSWVAGPDVVLFNWIETIHSGVFLEDLAQVNVDNTLRISTRDSYTLATTLSKYNDDTHLQEFLRATYACSICMDLFKGRRCIRLSCSHIFCRPCLTEFWVLSITEGNIDKVACVDPECLKKKDNRALPEEVKELVTTVLYHRWKELRLKRTAEIDPTATFCPRCEEPVWPGPEVQRPNGWKKYRCCTACSFSYCSTCLQTWHGIHIPCPIPSEILLEYISPTPTPERLVQLEEKYDKDQLKQAVKTYKRLLGPPKVKNPTKKQKHEVRMNEEWVAKSTMKCPGCQVPVWRDYGCNYMRCTRCGQHFCYQCGGPRSLLATVPHGPCEAP</sequence>
<name>A0ACD3B2M1_9AGAR</name>
<protein>
    <submittedName>
        <fullName evidence="1">RWD-domain-containing protein</fullName>
    </submittedName>
</protein>
<reference evidence="1 2" key="1">
    <citation type="journal article" date="2019" name="Nat. Ecol. Evol.">
        <title>Megaphylogeny resolves global patterns of mushroom evolution.</title>
        <authorList>
            <person name="Varga T."/>
            <person name="Krizsan K."/>
            <person name="Foldi C."/>
            <person name="Dima B."/>
            <person name="Sanchez-Garcia M."/>
            <person name="Sanchez-Ramirez S."/>
            <person name="Szollosi G.J."/>
            <person name="Szarkandi J.G."/>
            <person name="Papp V."/>
            <person name="Albert L."/>
            <person name="Andreopoulos W."/>
            <person name="Angelini C."/>
            <person name="Antonin V."/>
            <person name="Barry K.W."/>
            <person name="Bougher N.L."/>
            <person name="Buchanan P."/>
            <person name="Buyck B."/>
            <person name="Bense V."/>
            <person name="Catcheside P."/>
            <person name="Chovatia M."/>
            <person name="Cooper J."/>
            <person name="Damon W."/>
            <person name="Desjardin D."/>
            <person name="Finy P."/>
            <person name="Geml J."/>
            <person name="Haridas S."/>
            <person name="Hughes K."/>
            <person name="Justo A."/>
            <person name="Karasinski D."/>
            <person name="Kautmanova I."/>
            <person name="Kiss B."/>
            <person name="Kocsube S."/>
            <person name="Kotiranta H."/>
            <person name="LaButti K.M."/>
            <person name="Lechner B.E."/>
            <person name="Liimatainen K."/>
            <person name="Lipzen A."/>
            <person name="Lukacs Z."/>
            <person name="Mihaltcheva S."/>
            <person name="Morgado L.N."/>
            <person name="Niskanen T."/>
            <person name="Noordeloos M.E."/>
            <person name="Ohm R.A."/>
            <person name="Ortiz-Santana B."/>
            <person name="Ovrebo C."/>
            <person name="Racz N."/>
            <person name="Riley R."/>
            <person name="Savchenko A."/>
            <person name="Shiryaev A."/>
            <person name="Soop K."/>
            <person name="Spirin V."/>
            <person name="Szebenyi C."/>
            <person name="Tomsovsky M."/>
            <person name="Tulloss R.E."/>
            <person name="Uehling J."/>
            <person name="Grigoriev I.V."/>
            <person name="Vagvolgyi C."/>
            <person name="Papp T."/>
            <person name="Martin F.M."/>
            <person name="Miettinen O."/>
            <person name="Hibbett D.S."/>
            <person name="Nagy L.G."/>
        </authorList>
    </citation>
    <scope>NUCLEOTIDE SEQUENCE [LARGE SCALE GENOMIC DNA]</scope>
    <source>
        <strain evidence="1 2">NL-1719</strain>
    </source>
</reference>
<evidence type="ECO:0000313" key="1">
    <source>
        <dbReference type="EMBL" id="TFK71862.1"/>
    </source>
</evidence>
<keyword evidence="2" id="KW-1185">Reference proteome</keyword>
<evidence type="ECO:0000313" key="2">
    <source>
        <dbReference type="Proteomes" id="UP000308600"/>
    </source>
</evidence>
<gene>
    <name evidence="1" type="ORF">BDN72DRAFT_400050</name>
</gene>
<proteinExistence type="predicted"/>
<dbReference type="Proteomes" id="UP000308600">
    <property type="component" value="Unassembled WGS sequence"/>
</dbReference>
<accession>A0ACD3B2M1</accession>
<organism evidence="1 2">
    <name type="scientific">Pluteus cervinus</name>
    <dbReference type="NCBI Taxonomy" id="181527"/>
    <lineage>
        <taxon>Eukaryota</taxon>
        <taxon>Fungi</taxon>
        <taxon>Dikarya</taxon>
        <taxon>Basidiomycota</taxon>
        <taxon>Agaricomycotina</taxon>
        <taxon>Agaricomycetes</taxon>
        <taxon>Agaricomycetidae</taxon>
        <taxon>Agaricales</taxon>
        <taxon>Pluteineae</taxon>
        <taxon>Pluteaceae</taxon>
        <taxon>Pluteus</taxon>
    </lineage>
</organism>